<sequence length="472" mass="53616">MKVIKTLALLLFILGTTGTSAQGVYIYKNGKKQVFHASEVDSLVFFQNDDKTDPTVTPAEMPMPATQFGASINDLMAAEQARGFTVGKTDDTHLSITKTENGKTYNWVYTFDETKAYKYAKCNIPAGKEDAFKATLRANGYALQPEASRNSEIEVYANKTSKTVIFIDNNSEYFFGEYNESPESWTRIALLNDDKTGAWMPFNGYHAPLELLQLFSRRLGHLLDNENSKPTNGIYIYKTGNEQWPSIKYWFDVQTKSKLEEASLYVNPQNIPTPADLTAYLKTLQYRYTGMTDNEGYTIYYNDSLRSACYVLMTDKTEGKGTFEPQMHYAYSDLTGSIPPATVNLPMPIVEFGTKTLNEILVEYRKQPYYVSEETNEMGIIVNTNSTDFPKILLMEDAGKYFAAFAITFNRLIIRAPYLTEYLTANGYEYRPKASALPTFVNKEKKVMAQFDIADIYQLGYYSISFQPNEIE</sequence>
<evidence type="ECO:0000313" key="2">
    <source>
        <dbReference type="EMBL" id="EHO70307.1"/>
    </source>
</evidence>
<dbReference type="RefSeq" id="WP_006952462.1">
    <property type="nucleotide sequence ID" value="NZ_JH594522.1"/>
</dbReference>
<dbReference type="STRING" id="883158.HMPREF9140_01162"/>
<feature type="chain" id="PRO_5003552237" evidence="1">
    <location>
        <begin position="22"/>
        <end position="472"/>
    </location>
</feature>
<accession>H1Q2M4</accession>
<proteinExistence type="predicted"/>
<feature type="signal peptide" evidence="1">
    <location>
        <begin position="1"/>
        <end position="21"/>
    </location>
</feature>
<dbReference type="Proteomes" id="UP000016023">
    <property type="component" value="Unassembled WGS sequence"/>
</dbReference>
<dbReference type="HOGENOM" id="CLU_573477_0_0_10"/>
<dbReference type="AlphaFoldDB" id="H1Q2M4"/>
<organism evidence="2 3">
    <name type="scientific">Prevotella micans F0438</name>
    <dbReference type="NCBI Taxonomy" id="883158"/>
    <lineage>
        <taxon>Bacteria</taxon>
        <taxon>Pseudomonadati</taxon>
        <taxon>Bacteroidota</taxon>
        <taxon>Bacteroidia</taxon>
        <taxon>Bacteroidales</taxon>
        <taxon>Prevotellaceae</taxon>
        <taxon>Prevotella</taxon>
    </lineage>
</organism>
<evidence type="ECO:0000313" key="3">
    <source>
        <dbReference type="Proteomes" id="UP000016023"/>
    </source>
</evidence>
<dbReference type="EMBL" id="AGWK01000034">
    <property type="protein sequence ID" value="EHO70307.1"/>
    <property type="molecule type" value="Genomic_DNA"/>
</dbReference>
<keyword evidence="3" id="KW-1185">Reference proteome</keyword>
<protein>
    <submittedName>
        <fullName evidence="2">Uncharacterized protein</fullName>
    </submittedName>
</protein>
<name>H1Q2M4_9BACT</name>
<comment type="caution">
    <text evidence="2">The sequence shown here is derived from an EMBL/GenBank/DDBJ whole genome shotgun (WGS) entry which is preliminary data.</text>
</comment>
<reference evidence="2 3" key="1">
    <citation type="submission" date="2011-12" db="EMBL/GenBank/DDBJ databases">
        <title>The Genome Sequence of Prevotella micans F0438.</title>
        <authorList>
            <consortium name="The Broad Institute Genome Sequencing Platform"/>
            <person name="Earl A."/>
            <person name="Ward D."/>
            <person name="Feldgarden M."/>
            <person name="Gevers D."/>
            <person name="Izard J."/>
            <person name="Baranova O.V."/>
            <person name="Blanton J.M."/>
            <person name="Wade W.G."/>
            <person name="Dewhirst F.E."/>
            <person name="Young S.K."/>
            <person name="Zeng Q."/>
            <person name="Gargeya S."/>
            <person name="Fitzgerald M."/>
            <person name="Haas B."/>
            <person name="Abouelleil A."/>
            <person name="Alvarado L."/>
            <person name="Arachchi H.M."/>
            <person name="Berlin A."/>
            <person name="Chapman S.B."/>
            <person name="Gearin G."/>
            <person name="Goldberg J."/>
            <person name="Griggs A."/>
            <person name="Gujja S."/>
            <person name="Hansen M."/>
            <person name="Heiman D."/>
            <person name="Howarth C."/>
            <person name="Larimer J."/>
            <person name="Lui A."/>
            <person name="MacDonald P.J.P."/>
            <person name="McCowen C."/>
            <person name="Montmayeur A."/>
            <person name="Murphy C."/>
            <person name="Neiman D."/>
            <person name="Pearson M."/>
            <person name="Priest M."/>
            <person name="Roberts A."/>
            <person name="Saif S."/>
            <person name="Shea T."/>
            <person name="Sisk P."/>
            <person name="Stolte C."/>
            <person name="Sykes S."/>
            <person name="Wortman J."/>
            <person name="Nusbaum C."/>
            <person name="Birren B."/>
        </authorList>
    </citation>
    <scope>NUCLEOTIDE SEQUENCE [LARGE SCALE GENOMIC DNA]</scope>
    <source>
        <strain evidence="2 3">F0438</strain>
    </source>
</reference>
<gene>
    <name evidence="2" type="ORF">HMPREF9140_01162</name>
</gene>
<evidence type="ECO:0000256" key="1">
    <source>
        <dbReference type="SAM" id="SignalP"/>
    </source>
</evidence>
<keyword evidence="1" id="KW-0732">Signal</keyword>
<dbReference type="PATRIC" id="fig|883158.3.peg.1170"/>